<sequence length="310" mass="33655">MTLLEHPDPEGGSSGRNKGYGRSEAMRDAGRRLFHRCGWPKFSIYNITGEINIPGVADNKNWTLDISPANFYPSQLGNTGFPPALSAFLFASESWGMDLTSTDAPVTFGLFQTLGSVLLCHPQPTIQRARVVLSNGTLDATIIPNSSLVGNVLERAANTIFAQALLSAFGPESADGSQYGELAGVVLLQGHTNLTDSTLRPLPLSDINRNISLAFQSSAKAYISGYRVYNDVDLGFVHNYVWHNSTASIWYQQDSLVTSKPTLIAVGVLDVIIVIIMAILVFSVNIADMELFSLRALEGIYHKESSAQID</sequence>
<dbReference type="AlphaFoldDB" id="A0A9P6C0G8"/>
<evidence type="ECO:0000256" key="2">
    <source>
        <dbReference type="SAM" id="Phobius"/>
    </source>
</evidence>
<name>A0A9P6C0G8_9AGAR</name>
<organism evidence="3 4">
    <name type="scientific">Macrolepiota fuliginosa MF-IS2</name>
    <dbReference type="NCBI Taxonomy" id="1400762"/>
    <lineage>
        <taxon>Eukaryota</taxon>
        <taxon>Fungi</taxon>
        <taxon>Dikarya</taxon>
        <taxon>Basidiomycota</taxon>
        <taxon>Agaricomycotina</taxon>
        <taxon>Agaricomycetes</taxon>
        <taxon>Agaricomycetidae</taxon>
        <taxon>Agaricales</taxon>
        <taxon>Agaricineae</taxon>
        <taxon>Agaricaceae</taxon>
        <taxon>Macrolepiota</taxon>
    </lineage>
</organism>
<keyword evidence="2" id="KW-0472">Membrane</keyword>
<dbReference type="Proteomes" id="UP000807342">
    <property type="component" value="Unassembled WGS sequence"/>
</dbReference>
<feature type="transmembrane region" description="Helical" evidence="2">
    <location>
        <begin position="263"/>
        <end position="287"/>
    </location>
</feature>
<evidence type="ECO:0000313" key="3">
    <source>
        <dbReference type="EMBL" id="KAF9444368.1"/>
    </source>
</evidence>
<reference evidence="3" key="1">
    <citation type="submission" date="2020-11" db="EMBL/GenBank/DDBJ databases">
        <authorList>
            <consortium name="DOE Joint Genome Institute"/>
            <person name="Ahrendt S."/>
            <person name="Riley R."/>
            <person name="Andreopoulos W."/>
            <person name="Labutti K."/>
            <person name="Pangilinan J."/>
            <person name="Ruiz-Duenas F.J."/>
            <person name="Barrasa J.M."/>
            <person name="Sanchez-Garcia M."/>
            <person name="Camarero S."/>
            <person name="Miyauchi S."/>
            <person name="Serrano A."/>
            <person name="Linde D."/>
            <person name="Babiker R."/>
            <person name="Drula E."/>
            <person name="Ayuso-Fernandez I."/>
            <person name="Pacheco R."/>
            <person name="Padilla G."/>
            <person name="Ferreira P."/>
            <person name="Barriuso J."/>
            <person name="Kellner H."/>
            <person name="Castanera R."/>
            <person name="Alfaro M."/>
            <person name="Ramirez L."/>
            <person name="Pisabarro A.G."/>
            <person name="Kuo A."/>
            <person name="Tritt A."/>
            <person name="Lipzen A."/>
            <person name="He G."/>
            <person name="Yan M."/>
            <person name="Ng V."/>
            <person name="Cullen D."/>
            <person name="Martin F."/>
            <person name="Rosso M.-N."/>
            <person name="Henrissat B."/>
            <person name="Hibbett D."/>
            <person name="Martinez A.T."/>
            <person name="Grigoriev I.V."/>
        </authorList>
    </citation>
    <scope>NUCLEOTIDE SEQUENCE</scope>
    <source>
        <strain evidence="3">MF-IS2</strain>
    </source>
</reference>
<keyword evidence="4" id="KW-1185">Reference proteome</keyword>
<keyword evidence="2" id="KW-1133">Transmembrane helix</keyword>
<comment type="caution">
    <text evidence="3">The sequence shown here is derived from an EMBL/GenBank/DDBJ whole genome shotgun (WGS) entry which is preliminary data.</text>
</comment>
<evidence type="ECO:0000313" key="4">
    <source>
        <dbReference type="Proteomes" id="UP000807342"/>
    </source>
</evidence>
<feature type="region of interest" description="Disordered" evidence="1">
    <location>
        <begin position="1"/>
        <end position="22"/>
    </location>
</feature>
<dbReference type="EMBL" id="MU151382">
    <property type="protein sequence ID" value="KAF9444368.1"/>
    <property type="molecule type" value="Genomic_DNA"/>
</dbReference>
<gene>
    <name evidence="3" type="ORF">P691DRAFT_837584</name>
</gene>
<keyword evidence="2" id="KW-0812">Transmembrane</keyword>
<accession>A0A9P6C0G8</accession>
<proteinExistence type="predicted"/>
<evidence type="ECO:0000256" key="1">
    <source>
        <dbReference type="SAM" id="MobiDB-lite"/>
    </source>
</evidence>
<protein>
    <submittedName>
        <fullName evidence="3">Uncharacterized protein</fullName>
    </submittedName>
</protein>